<dbReference type="Gene3D" id="3.90.1590.10">
    <property type="entry name" value="glutathione-dependent formaldehyde- activating enzyme (gfa)"/>
    <property type="match status" value="1"/>
</dbReference>
<dbReference type="AlphaFoldDB" id="A0A9P9AKL6"/>
<evidence type="ECO:0000313" key="1">
    <source>
        <dbReference type="EMBL" id="KAH6871788.1"/>
    </source>
</evidence>
<dbReference type="EMBL" id="JAGPYM010000050">
    <property type="protein sequence ID" value="KAH6871788.1"/>
    <property type="molecule type" value="Genomic_DNA"/>
</dbReference>
<reference evidence="1 2" key="1">
    <citation type="journal article" date="2021" name="Nat. Commun.">
        <title>Genetic determinants of endophytism in the Arabidopsis root mycobiome.</title>
        <authorList>
            <person name="Mesny F."/>
            <person name="Miyauchi S."/>
            <person name="Thiergart T."/>
            <person name="Pickel B."/>
            <person name="Atanasova L."/>
            <person name="Karlsson M."/>
            <person name="Huettel B."/>
            <person name="Barry K.W."/>
            <person name="Haridas S."/>
            <person name="Chen C."/>
            <person name="Bauer D."/>
            <person name="Andreopoulos W."/>
            <person name="Pangilinan J."/>
            <person name="LaButti K."/>
            <person name="Riley R."/>
            <person name="Lipzen A."/>
            <person name="Clum A."/>
            <person name="Drula E."/>
            <person name="Henrissat B."/>
            <person name="Kohler A."/>
            <person name="Grigoriev I.V."/>
            <person name="Martin F.M."/>
            <person name="Hacquard S."/>
        </authorList>
    </citation>
    <scope>NUCLEOTIDE SEQUENCE [LARGE SCALE GENOMIC DNA]</scope>
    <source>
        <strain evidence="1 2">MPI-CAGE-CH-0241</strain>
    </source>
</reference>
<comment type="caution">
    <text evidence="1">The sequence shown here is derived from an EMBL/GenBank/DDBJ whole genome shotgun (WGS) entry which is preliminary data.</text>
</comment>
<organism evidence="1 2">
    <name type="scientific">Thelonectria olida</name>
    <dbReference type="NCBI Taxonomy" id="1576542"/>
    <lineage>
        <taxon>Eukaryota</taxon>
        <taxon>Fungi</taxon>
        <taxon>Dikarya</taxon>
        <taxon>Ascomycota</taxon>
        <taxon>Pezizomycotina</taxon>
        <taxon>Sordariomycetes</taxon>
        <taxon>Hypocreomycetidae</taxon>
        <taxon>Hypocreales</taxon>
        <taxon>Nectriaceae</taxon>
        <taxon>Thelonectria</taxon>
    </lineage>
</organism>
<gene>
    <name evidence="1" type="ORF">B0T10DRAFT_500189</name>
</gene>
<dbReference type="SUPFAM" id="SSF51316">
    <property type="entry name" value="Mss4-like"/>
    <property type="match status" value="1"/>
</dbReference>
<proteinExistence type="predicted"/>
<protein>
    <recommendedName>
        <fullName evidence="3">CENP-V/GFA domain-containing protein</fullName>
    </recommendedName>
</protein>
<dbReference type="Proteomes" id="UP000777438">
    <property type="component" value="Unassembled WGS sequence"/>
</dbReference>
<dbReference type="PANTHER" id="PTHR33337:SF40">
    <property type="entry name" value="CENP-V_GFA DOMAIN-CONTAINING PROTEIN-RELATED"/>
    <property type="match status" value="1"/>
</dbReference>
<accession>A0A9P9AKL6</accession>
<dbReference type="InterPro" id="IPR011057">
    <property type="entry name" value="Mss4-like_sf"/>
</dbReference>
<name>A0A9P9AKL6_9HYPO</name>
<sequence length="283" mass="31839">MVIRSLCRVVARLFGREHNNRLLCGALFRYVRQDIAMPLPDEANTITGGCSCGAIRYRIAIPPLESRHFSPMAPPSENSRLPQVMTCHCNDCRRATSTFLAIAVIDLSAPMLTVSAMSPTSESTIASGRMLDVMAEGYDVQKADSERPPYLPAMDVLRATDESKSWVRFFHSATCGPEFSRSFCGRCGTHLCYHLKLQPEWCHNGKLPEDWQDSFHIYLGSIDREFLDEDWLVPSIELNFKYGTHFTKTTSATAVGLRHVPKVMGLSEEEGIVEEEELTRFRA</sequence>
<evidence type="ECO:0008006" key="3">
    <source>
        <dbReference type="Google" id="ProtNLM"/>
    </source>
</evidence>
<evidence type="ECO:0000313" key="2">
    <source>
        <dbReference type="Proteomes" id="UP000777438"/>
    </source>
</evidence>
<dbReference type="PANTHER" id="PTHR33337">
    <property type="entry name" value="GFA DOMAIN-CONTAINING PROTEIN"/>
    <property type="match status" value="1"/>
</dbReference>
<keyword evidence="2" id="KW-1185">Reference proteome</keyword>
<dbReference type="OrthoDB" id="5422068at2759"/>